<protein>
    <recommendedName>
        <fullName evidence="2">histidine kinase</fullName>
        <ecNumber evidence="2">2.7.13.3</ecNumber>
    </recommendedName>
</protein>
<feature type="transmembrane region" description="Helical" evidence="9">
    <location>
        <begin position="548"/>
        <end position="564"/>
    </location>
</feature>
<evidence type="ECO:0000313" key="14">
    <source>
        <dbReference type="Proteomes" id="UP000003656"/>
    </source>
</evidence>
<keyword evidence="3" id="KW-0597">Phosphoprotein</keyword>
<evidence type="ECO:0000256" key="6">
    <source>
        <dbReference type="ARBA" id="ARBA00022777"/>
    </source>
</evidence>
<dbReference type="PANTHER" id="PTHR24421">
    <property type="entry name" value="NITRATE/NITRITE SENSOR PROTEIN NARX-RELATED"/>
    <property type="match status" value="1"/>
</dbReference>
<evidence type="ECO:0000256" key="4">
    <source>
        <dbReference type="ARBA" id="ARBA00022679"/>
    </source>
</evidence>
<feature type="domain" description="Signal transduction histidine kinase subgroup 3 dimerisation and phosphoacceptor" evidence="11">
    <location>
        <begin position="208"/>
        <end position="273"/>
    </location>
</feature>
<dbReference type="RefSeq" id="WP_006293940.1">
    <property type="nucleotide sequence ID" value="NZ_ABXB03000001.1"/>
</dbReference>
<dbReference type="GO" id="GO:0005524">
    <property type="term" value="F:ATP binding"/>
    <property type="evidence" value="ECO:0007669"/>
    <property type="project" value="UniProtKB-KW"/>
</dbReference>
<comment type="catalytic activity">
    <reaction evidence="1">
        <text>ATP + protein L-histidine = ADP + protein N-phospho-L-histidine.</text>
        <dbReference type="EC" id="2.7.13.3"/>
    </reaction>
</comment>
<keyword evidence="5" id="KW-0547">Nucleotide-binding</keyword>
<evidence type="ECO:0000256" key="2">
    <source>
        <dbReference type="ARBA" id="ARBA00012438"/>
    </source>
</evidence>
<reference evidence="13 14" key="1">
    <citation type="submission" date="2009-11" db="EMBL/GenBank/DDBJ databases">
        <authorList>
            <person name="Weinstock G."/>
            <person name="Sodergren E."/>
            <person name="Clifton S."/>
            <person name="Fulton L."/>
            <person name="Fulton B."/>
            <person name="Courtney L."/>
            <person name="Fronick C."/>
            <person name="Harrison M."/>
            <person name="Strong C."/>
            <person name="Farmer C."/>
            <person name="Delahaunty K."/>
            <person name="Markovic C."/>
            <person name="Hall O."/>
            <person name="Minx P."/>
            <person name="Tomlinson C."/>
            <person name="Mitreva M."/>
            <person name="Nelson J."/>
            <person name="Hou S."/>
            <person name="Wollam A."/>
            <person name="Pepin K.H."/>
            <person name="Johnson M."/>
            <person name="Bhonagiri V."/>
            <person name="Nash W.E."/>
            <person name="Warren W."/>
            <person name="Chinwalla A."/>
            <person name="Mardis E.R."/>
            <person name="Wilson R.K."/>
        </authorList>
    </citation>
    <scope>NUCLEOTIDE SEQUENCE [LARGE SCALE GENOMIC DNA]</scope>
    <source>
        <strain evidence="13 14">DSM 20093</strain>
    </source>
</reference>
<dbReference type="GO" id="GO:0000155">
    <property type="term" value="F:phosphorelay sensor kinase activity"/>
    <property type="evidence" value="ECO:0007669"/>
    <property type="project" value="InterPro"/>
</dbReference>
<evidence type="ECO:0000259" key="10">
    <source>
        <dbReference type="Pfam" id="PF02518"/>
    </source>
</evidence>
<proteinExistence type="predicted"/>
<evidence type="ECO:0000313" key="13">
    <source>
        <dbReference type="EMBL" id="EFA23459.1"/>
    </source>
</evidence>
<dbReference type="Gene3D" id="1.20.5.1930">
    <property type="match status" value="2"/>
</dbReference>
<keyword evidence="4" id="KW-0808">Transferase</keyword>
<keyword evidence="9" id="KW-0472">Membrane</keyword>
<dbReference type="AlphaFoldDB" id="D1NS07"/>
<evidence type="ECO:0000256" key="7">
    <source>
        <dbReference type="ARBA" id="ARBA00022840"/>
    </source>
</evidence>
<organism evidence="13 14">
    <name type="scientific">Bifidobacterium gallicum DSM 20093 = LMG 11596</name>
    <dbReference type="NCBI Taxonomy" id="561180"/>
    <lineage>
        <taxon>Bacteria</taxon>
        <taxon>Bacillati</taxon>
        <taxon>Actinomycetota</taxon>
        <taxon>Actinomycetes</taxon>
        <taxon>Bifidobacteriales</taxon>
        <taxon>Bifidobacteriaceae</taxon>
        <taxon>Bifidobacterium</taxon>
    </lineage>
</organism>
<keyword evidence="7" id="KW-0067">ATP-binding</keyword>
<feature type="domain" description="DUF7134" evidence="12">
    <location>
        <begin position="503"/>
        <end position="635"/>
    </location>
</feature>
<feature type="transmembrane region" description="Helical" evidence="9">
    <location>
        <begin position="510"/>
        <end position="528"/>
    </location>
</feature>
<feature type="domain" description="Histidine kinase/HSP90-like ATPase" evidence="10">
    <location>
        <begin position="369"/>
        <end position="464"/>
    </location>
</feature>
<dbReference type="Pfam" id="PF23539">
    <property type="entry name" value="DUF7134"/>
    <property type="match status" value="2"/>
</dbReference>
<feature type="transmembrane region" description="Helical" evidence="9">
    <location>
        <begin position="155"/>
        <end position="175"/>
    </location>
</feature>
<dbReference type="CDD" id="cd16917">
    <property type="entry name" value="HATPase_UhpB-NarQ-NarX-like"/>
    <property type="match status" value="1"/>
</dbReference>
<keyword evidence="8" id="KW-0902">Two-component regulatory system</keyword>
<dbReference type="eggNOG" id="COG4585">
    <property type="taxonomic scope" value="Bacteria"/>
</dbReference>
<dbReference type="Gene3D" id="3.30.565.10">
    <property type="entry name" value="Histidine kinase-like ATPase, C-terminal domain"/>
    <property type="match status" value="1"/>
</dbReference>
<dbReference type="InterPro" id="IPR055558">
    <property type="entry name" value="DUF7134"/>
</dbReference>
<name>D1NS07_9BIFI</name>
<feature type="transmembrane region" description="Helical" evidence="9">
    <location>
        <begin position="613"/>
        <end position="642"/>
    </location>
</feature>
<keyword evidence="9" id="KW-1133">Transmembrane helix</keyword>
<feature type="domain" description="DUF7134" evidence="12">
    <location>
        <begin position="4"/>
        <end position="161"/>
    </location>
</feature>
<dbReference type="Pfam" id="PF07730">
    <property type="entry name" value="HisKA_3"/>
    <property type="match status" value="1"/>
</dbReference>
<keyword evidence="9" id="KW-0812">Transmembrane</keyword>
<dbReference type="EMBL" id="ABXB03000001">
    <property type="protein sequence ID" value="EFA23459.1"/>
    <property type="molecule type" value="Genomic_DNA"/>
</dbReference>
<gene>
    <name evidence="13" type="ORF">BIFGAL_02561</name>
</gene>
<dbReference type="STRING" id="561180.BIFGAL_02561"/>
<dbReference type="EC" id="2.7.13.3" evidence="2"/>
<sequence>MRSVWKWWQQHVIVQDAALAVVLLIFFAGPLSMNNDVGLLWAFPEWVCFLWTIAATIPFVFHRRYPVGAANAFIIIVTLQMLVGPLAVIGDVMGMPVLYTLIVRVPKQRSRRYIALAYLYITIDMLLIAVTWTFGSLFMRKEFGNIALDLTVFNFAVMWVFYAIIVTPTVIAGFWQRARQSTMQMLRLRNAALQESEQEQQRIAAEAERARIARDMHDVVAHTLSTIIIQSDGGRYAAAHDAQLARSVMQTIEHESHDALHAMHDVLQTLSPEPATKANPLDAHPCATPQDVAVPPQAQEQAQTIDKHSVAMAAQHAADATACVNDARSGDTHAIDVILADAMRIDPTMQVDHVVHGSRRSNLDASHTDAIVHVLQESLTNIRRHAGRHARVSIKEDWQPQSLTLTITNDAGTPTSDARPPAALTGHGFGLIGLRERMQALDGTFDATAQPDHGFQVHAQLPLPSAVRRRHVKPRLLSALRSRPIEQANVPHDVHMNRIERFSRWTERHYVLMDTCIAVLLGLIFGEASDTVINPSPFNPPVTPTMQLPMYYLLLTGIVIALSMRRRFPRCSALATAMLMFLQLVVLTPIYLADVVFTLLSVYSVITYGKRGTIAWVIPLCAAGSIAFGLKCGALGAGYHTLWHALIGVRDVPSAGLNLESTILEFTFLSFALCMSEVFAALWSRSKASNTLLLQQREHTLQDMRRKQAVQAANEERSRISAQIQQDVNQVLTSVAAQATAGIRMIDTASAQGATPTSNQITQAFARIGQEGRMALARMRELLGVLRSTASSDTDDATHTQPMALTPAAPLEQQLQHHQKGATA</sequence>
<comment type="caution">
    <text evidence="13">The sequence shown here is derived from an EMBL/GenBank/DDBJ whole genome shotgun (WGS) entry which is preliminary data.</text>
</comment>
<accession>D1NS07</accession>
<evidence type="ECO:0000256" key="8">
    <source>
        <dbReference type="ARBA" id="ARBA00023012"/>
    </source>
</evidence>
<dbReference type="GO" id="GO:0016020">
    <property type="term" value="C:membrane"/>
    <property type="evidence" value="ECO:0007669"/>
    <property type="project" value="InterPro"/>
</dbReference>
<dbReference type="GO" id="GO:0046983">
    <property type="term" value="F:protein dimerization activity"/>
    <property type="evidence" value="ECO:0007669"/>
    <property type="project" value="InterPro"/>
</dbReference>
<dbReference type="InterPro" id="IPR003594">
    <property type="entry name" value="HATPase_dom"/>
</dbReference>
<feature type="transmembrane region" description="Helical" evidence="9">
    <location>
        <begin position="571"/>
        <end position="593"/>
    </location>
</feature>
<evidence type="ECO:0000259" key="12">
    <source>
        <dbReference type="Pfam" id="PF23539"/>
    </source>
</evidence>
<evidence type="ECO:0000259" key="11">
    <source>
        <dbReference type="Pfam" id="PF07730"/>
    </source>
</evidence>
<dbReference type="PANTHER" id="PTHR24421:SF10">
    <property type="entry name" value="NITRATE_NITRITE SENSOR PROTEIN NARQ"/>
    <property type="match status" value="1"/>
</dbReference>
<feature type="transmembrane region" description="Helical" evidence="9">
    <location>
        <begin position="73"/>
        <end position="101"/>
    </location>
</feature>
<feature type="transmembrane region" description="Helical" evidence="9">
    <location>
        <begin position="113"/>
        <end position="135"/>
    </location>
</feature>
<dbReference type="InterPro" id="IPR036890">
    <property type="entry name" value="HATPase_C_sf"/>
</dbReference>
<dbReference type="Pfam" id="PF02518">
    <property type="entry name" value="HATPase_c"/>
    <property type="match status" value="1"/>
</dbReference>
<evidence type="ECO:0000256" key="5">
    <source>
        <dbReference type="ARBA" id="ARBA00022741"/>
    </source>
</evidence>
<dbReference type="InterPro" id="IPR011712">
    <property type="entry name" value="Sig_transdc_His_kin_sub3_dim/P"/>
</dbReference>
<keyword evidence="6 13" id="KW-0418">Kinase</keyword>
<dbReference type="Proteomes" id="UP000003656">
    <property type="component" value="Unassembled WGS sequence"/>
</dbReference>
<evidence type="ECO:0000256" key="9">
    <source>
        <dbReference type="SAM" id="Phobius"/>
    </source>
</evidence>
<dbReference type="SUPFAM" id="SSF55874">
    <property type="entry name" value="ATPase domain of HSP90 chaperone/DNA topoisomerase II/histidine kinase"/>
    <property type="match status" value="1"/>
</dbReference>
<feature type="transmembrane region" description="Helical" evidence="9">
    <location>
        <begin position="38"/>
        <end position="61"/>
    </location>
</feature>
<feature type="transmembrane region" description="Helical" evidence="9">
    <location>
        <begin position="12"/>
        <end position="31"/>
    </location>
</feature>
<dbReference type="InterPro" id="IPR050482">
    <property type="entry name" value="Sensor_HK_TwoCompSys"/>
</dbReference>
<evidence type="ECO:0000256" key="3">
    <source>
        <dbReference type="ARBA" id="ARBA00022553"/>
    </source>
</evidence>
<evidence type="ECO:0000256" key="1">
    <source>
        <dbReference type="ARBA" id="ARBA00000085"/>
    </source>
</evidence>